<reference evidence="3" key="1">
    <citation type="submission" date="2011-08" db="EMBL/GenBank/DDBJ databases">
        <authorList>
            <person name="Rombauts S."/>
        </authorList>
    </citation>
    <scope>NUCLEOTIDE SEQUENCE</scope>
    <source>
        <strain evidence="3">London</strain>
    </source>
</reference>
<keyword evidence="3" id="KW-1185">Reference proteome</keyword>
<accession>T1KMI2</accession>
<dbReference type="GO" id="GO:0080008">
    <property type="term" value="C:Cul4-RING E3 ubiquitin ligase complex"/>
    <property type="evidence" value="ECO:0007669"/>
    <property type="project" value="TreeGrafter"/>
</dbReference>
<dbReference type="EMBL" id="CAEY01000244">
    <property type="status" value="NOT_ANNOTATED_CDS"/>
    <property type="molecule type" value="Genomic_DNA"/>
</dbReference>
<dbReference type="GO" id="GO:0016567">
    <property type="term" value="P:protein ubiquitination"/>
    <property type="evidence" value="ECO:0007669"/>
    <property type="project" value="InterPro"/>
</dbReference>
<dbReference type="Pfam" id="PF14939">
    <property type="entry name" value="DCAF15_WD40"/>
    <property type="match status" value="1"/>
</dbReference>
<dbReference type="PANTHER" id="PTHR28541">
    <property type="entry name" value="DDB1- AND CUL4-ASSOCIATED FACTOR 15"/>
    <property type="match status" value="1"/>
</dbReference>
<dbReference type="PANTHER" id="PTHR28541:SF1">
    <property type="entry name" value="DDB1- AND CUL4-ASSOCIATED FACTOR 15"/>
    <property type="match status" value="1"/>
</dbReference>
<name>T1KMI2_TETUR</name>
<sequence length="208" mass="23791">MISTLQDTHVGGLNALLAACLPFEVESRMYANYLLNQIMENENGGATTLKPLVNLLRESEINGSVKRSNISQALPRRYYPLGQIVPSNDVLSHIFLGFTRDGQYLLSYRFVADTMYFYIWYFNHHGPLKLVSEHVIFISSNNLTPLPQIEYLYESTAIHVYQWPRDDKHLLILTIPESHRPSVINLVCIHVNRKRSHILQPGLITLSG</sequence>
<dbReference type="InterPro" id="IPR038914">
    <property type="entry name" value="DCAF15"/>
</dbReference>
<reference evidence="2" key="2">
    <citation type="submission" date="2015-06" db="UniProtKB">
        <authorList>
            <consortium name="EnsemblMetazoa"/>
        </authorList>
    </citation>
    <scope>IDENTIFICATION</scope>
</reference>
<feature type="domain" description="DDB1- and CUL4-associated factor 15 WD40 repeat-containing" evidence="1">
    <location>
        <begin position="75"/>
        <end position="173"/>
    </location>
</feature>
<organism evidence="2 3">
    <name type="scientific">Tetranychus urticae</name>
    <name type="common">Two-spotted spider mite</name>
    <dbReference type="NCBI Taxonomy" id="32264"/>
    <lineage>
        <taxon>Eukaryota</taxon>
        <taxon>Metazoa</taxon>
        <taxon>Ecdysozoa</taxon>
        <taxon>Arthropoda</taxon>
        <taxon>Chelicerata</taxon>
        <taxon>Arachnida</taxon>
        <taxon>Acari</taxon>
        <taxon>Acariformes</taxon>
        <taxon>Trombidiformes</taxon>
        <taxon>Prostigmata</taxon>
        <taxon>Eleutherengona</taxon>
        <taxon>Raphignathae</taxon>
        <taxon>Tetranychoidea</taxon>
        <taxon>Tetranychidae</taxon>
        <taxon>Tetranychus</taxon>
    </lineage>
</organism>
<dbReference type="InterPro" id="IPR032734">
    <property type="entry name" value="DCAF15_WD40"/>
</dbReference>
<protein>
    <recommendedName>
        <fullName evidence="1">DDB1- and CUL4-associated factor 15 WD40 repeat-containing domain-containing protein</fullName>
    </recommendedName>
</protein>
<dbReference type="Proteomes" id="UP000015104">
    <property type="component" value="Unassembled WGS sequence"/>
</dbReference>
<dbReference type="AlphaFoldDB" id="T1KMI2"/>
<evidence type="ECO:0000259" key="1">
    <source>
        <dbReference type="Pfam" id="PF14939"/>
    </source>
</evidence>
<dbReference type="EnsemblMetazoa" id="tetur15g01710.1">
    <property type="protein sequence ID" value="tetur15g01710.1"/>
    <property type="gene ID" value="tetur15g01710"/>
</dbReference>
<proteinExistence type="predicted"/>
<dbReference type="HOGENOM" id="CLU_1322421_0_0_1"/>
<evidence type="ECO:0000313" key="3">
    <source>
        <dbReference type="Proteomes" id="UP000015104"/>
    </source>
</evidence>
<evidence type="ECO:0000313" key="2">
    <source>
        <dbReference type="EnsemblMetazoa" id="tetur15g01710.1"/>
    </source>
</evidence>